<proteinExistence type="predicted"/>
<dbReference type="Proteomes" id="UP000656732">
    <property type="component" value="Unassembled WGS sequence"/>
</dbReference>
<evidence type="ECO:0000313" key="1">
    <source>
        <dbReference type="EMBL" id="GGQ59726.1"/>
    </source>
</evidence>
<reference evidence="1" key="2">
    <citation type="submission" date="2020-09" db="EMBL/GenBank/DDBJ databases">
        <authorList>
            <person name="Sun Q."/>
            <person name="Ohkuma M."/>
        </authorList>
    </citation>
    <scope>NUCLEOTIDE SEQUENCE</scope>
    <source>
        <strain evidence="1">JCM 4403</strain>
    </source>
</reference>
<dbReference type="EMBL" id="BMTU01000001">
    <property type="protein sequence ID" value="GGQ59726.1"/>
    <property type="molecule type" value="Genomic_DNA"/>
</dbReference>
<comment type="caution">
    <text evidence="1">The sequence shown here is derived from an EMBL/GenBank/DDBJ whole genome shotgun (WGS) entry which is preliminary data.</text>
</comment>
<evidence type="ECO:0000313" key="2">
    <source>
        <dbReference type="Proteomes" id="UP000656732"/>
    </source>
</evidence>
<keyword evidence="2" id="KW-1185">Reference proteome</keyword>
<reference evidence="1" key="1">
    <citation type="journal article" date="2014" name="Int. J. Syst. Evol. Microbiol.">
        <title>Complete genome sequence of Corynebacterium casei LMG S-19264T (=DSM 44701T), isolated from a smear-ripened cheese.</title>
        <authorList>
            <consortium name="US DOE Joint Genome Institute (JGI-PGF)"/>
            <person name="Walter F."/>
            <person name="Albersmeier A."/>
            <person name="Kalinowski J."/>
            <person name="Ruckert C."/>
        </authorList>
    </citation>
    <scope>NUCLEOTIDE SEQUENCE</scope>
    <source>
        <strain evidence="1">JCM 4403</strain>
    </source>
</reference>
<organism evidence="1 2">
    <name type="scientific">Streptomyces pilosus</name>
    <dbReference type="NCBI Taxonomy" id="28893"/>
    <lineage>
        <taxon>Bacteria</taxon>
        <taxon>Bacillati</taxon>
        <taxon>Actinomycetota</taxon>
        <taxon>Actinomycetes</taxon>
        <taxon>Kitasatosporales</taxon>
        <taxon>Streptomycetaceae</taxon>
        <taxon>Streptomyces</taxon>
    </lineage>
</organism>
<sequence>MPGMDDAFTLLSRATGLLPRGARSGIGATVEEVRDFERRQEWEFVLELLLDFGNGPPVPGAYWSLLETAARQLMLERTARWCAWREGETRHGVFRAELTLLPAGEGRRVTAFQGDGWLRPVWDIGLRTAGGEPEMFVAVVWVEGAATLGPGESAPVRLAPLSPGRWRHLVPGAVLTLHEGRPVGGTATVLEVAPPAVIPVRSARPSG</sequence>
<accession>A0A918BCQ5</accession>
<dbReference type="AlphaFoldDB" id="A0A918BCQ5"/>
<name>A0A918BCQ5_9ACTN</name>
<gene>
    <name evidence="1" type="ORF">GCM10010280_02130</name>
</gene>
<protein>
    <submittedName>
        <fullName evidence="1">Uncharacterized protein</fullName>
    </submittedName>
</protein>